<keyword evidence="3" id="KW-0813">Transport</keyword>
<gene>
    <name evidence="8" type="primary">wht-1</name>
    <name evidence="8" type="ORF">Tcan_18638</name>
</gene>
<dbReference type="Pfam" id="PF00005">
    <property type="entry name" value="ABC_tran"/>
    <property type="match status" value="1"/>
</dbReference>
<evidence type="ECO:0000256" key="1">
    <source>
        <dbReference type="ARBA" id="ARBA00004141"/>
    </source>
</evidence>
<reference evidence="8 9" key="1">
    <citation type="submission" date="2014-11" db="EMBL/GenBank/DDBJ databases">
        <title>Genetic blueprint of the zoonotic pathogen Toxocara canis.</title>
        <authorList>
            <person name="Zhu X.-Q."/>
            <person name="Korhonen P.K."/>
            <person name="Cai H."/>
            <person name="Young N.D."/>
            <person name="Nejsum P."/>
            <person name="von Samson-Himmelstjerna G."/>
            <person name="Boag P.R."/>
            <person name="Tan P."/>
            <person name="Li Q."/>
            <person name="Min J."/>
            <person name="Yang Y."/>
            <person name="Wang X."/>
            <person name="Fang X."/>
            <person name="Hall R.S."/>
            <person name="Hofmann A."/>
            <person name="Sternberg P.W."/>
            <person name="Jex A.R."/>
            <person name="Gasser R.B."/>
        </authorList>
    </citation>
    <scope>NUCLEOTIDE SEQUENCE [LARGE SCALE GENOMIC DNA]</scope>
    <source>
        <strain evidence="8">PN_DK_2014</strain>
    </source>
</reference>
<dbReference type="PANTHER" id="PTHR48041">
    <property type="entry name" value="ABC TRANSPORTER G FAMILY MEMBER 28"/>
    <property type="match status" value="1"/>
</dbReference>
<dbReference type="STRING" id="6265.A0A0B2UYS5"/>
<dbReference type="InterPro" id="IPR027417">
    <property type="entry name" value="P-loop_NTPase"/>
</dbReference>
<evidence type="ECO:0000256" key="5">
    <source>
        <dbReference type="ARBA" id="ARBA00022989"/>
    </source>
</evidence>
<dbReference type="Pfam" id="PF01061">
    <property type="entry name" value="ABC2_membrane"/>
    <property type="match status" value="1"/>
</dbReference>
<name>A0A0B2UYS5_TOXCA</name>
<evidence type="ECO:0000256" key="6">
    <source>
        <dbReference type="ARBA" id="ARBA00023136"/>
    </source>
</evidence>
<evidence type="ECO:0000256" key="2">
    <source>
        <dbReference type="ARBA" id="ARBA00005814"/>
    </source>
</evidence>
<sequence length="306" mass="33766">MRWNYFSGAGKTTLLNVLTHRNLADVDLDGLVLVNGKNASKSYMRHISAYVQQDDCFVGTMTVKEHLMFSATLRMGKVYTNEERLQKVENVIIEMGLSSCVDTIIGIPNGLKGLSGGEKKRLSFASEVLTSPAIMFCDEPTSGLDSFMSSQVVTAMKRLAKMGMTLITTIHQPSSQIFALFDDCGYPCPTFYNPADHIISTLAIVEANRSECLKRITIAAFICSVVFFQTPIKAFTVLTINGILFNAVRDVNFMFQFPCVPAITRELPVFLRENANGVYRVDAYFLAKTSAEGSLVLAMNLGSELN</sequence>
<dbReference type="GO" id="GO:0140359">
    <property type="term" value="F:ABC-type transporter activity"/>
    <property type="evidence" value="ECO:0007669"/>
    <property type="project" value="InterPro"/>
</dbReference>
<organism evidence="8 9">
    <name type="scientific">Toxocara canis</name>
    <name type="common">Canine roundworm</name>
    <dbReference type="NCBI Taxonomy" id="6265"/>
    <lineage>
        <taxon>Eukaryota</taxon>
        <taxon>Metazoa</taxon>
        <taxon>Ecdysozoa</taxon>
        <taxon>Nematoda</taxon>
        <taxon>Chromadorea</taxon>
        <taxon>Rhabditida</taxon>
        <taxon>Spirurina</taxon>
        <taxon>Ascaridomorpha</taxon>
        <taxon>Ascaridoidea</taxon>
        <taxon>Toxocaridae</taxon>
        <taxon>Toxocara</taxon>
    </lineage>
</organism>
<feature type="domain" description="ABC transporter" evidence="7">
    <location>
        <begin position="1"/>
        <end position="207"/>
    </location>
</feature>
<accession>A0A0B2UYS5</accession>
<dbReference type="PANTHER" id="PTHR48041:SF139">
    <property type="entry name" value="PROTEIN SCARLET"/>
    <property type="match status" value="1"/>
</dbReference>
<dbReference type="SUPFAM" id="SSF52540">
    <property type="entry name" value="P-loop containing nucleoside triphosphate hydrolases"/>
    <property type="match status" value="1"/>
</dbReference>
<dbReference type="Proteomes" id="UP000031036">
    <property type="component" value="Unassembled WGS sequence"/>
</dbReference>
<comment type="similarity">
    <text evidence="2">Belongs to the ABC transporter superfamily. ABCG family. Eye pigment precursor importer (TC 3.A.1.204) subfamily.</text>
</comment>
<dbReference type="InterPro" id="IPR003439">
    <property type="entry name" value="ABC_transporter-like_ATP-bd"/>
</dbReference>
<keyword evidence="8" id="KW-0547">Nucleotide-binding</keyword>
<keyword evidence="4" id="KW-0812">Transmembrane</keyword>
<dbReference type="PROSITE" id="PS50893">
    <property type="entry name" value="ABC_TRANSPORTER_2"/>
    <property type="match status" value="1"/>
</dbReference>
<dbReference type="EMBL" id="JPKZ01002981">
    <property type="protein sequence ID" value="KHN74015.1"/>
    <property type="molecule type" value="Genomic_DNA"/>
</dbReference>
<dbReference type="AlphaFoldDB" id="A0A0B2UYS5"/>
<comment type="subcellular location">
    <subcellularLocation>
        <location evidence="1">Membrane</location>
        <topology evidence="1">Multi-pass membrane protein</topology>
    </subcellularLocation>
</comment>
<keyword evidence="8" id="KW-0067">ATP-binding</keyword>
<dbReference type="GO" id="GO:0005524">
    <property type="term" value="F:ATP binding"/>
    <property type="evidence" value="ECO:0007669"/>
    <property type="project" value="UniProtKB-KW"/>
</dbReference>
<dbReference type="InterPro" id="IPR017871">
    <property type="entry name" value="ABC_transporter-like_CS"/>
</dbReference>
<dbReference type="OMA" id="DICVETF"/>
<evidence type="ECO:0000256" key="4">
    <source>
        <dbReference type="ARBA" id="ARBA00022692"/>
    </source>
</evidence>
<keyword evidence="6" id="KW-0472">Membrane</keyword>
<dbReference type="GO" id="GO:0005886">
    <property type="term" value="C:plasma membrane"/>
    <property type="evidence" value="ECO:0007669"/>
    <property type="project" value="TreeGrafter"/>
</dbReference>
<keyword evidence="5" id="KW-1133">Transmembrane helix</keyword>
<protein>
    <submittedName>
        <fullName evidence="8">ABC transporter ATP-binding protein/permease wht-1</fullName>
    </submittedName>
</protein>
<comment type="caution">
    <text evidence="8">The sequence shown here is derived from an EMBL/GenBank/DDBJ whole genome shotgun (WGS) entry which is preliminary data.</text>
</comment>
<dbReference type="PROSITE" id="PS00211">
    <property type="entry name" value="ABC_TRANSPORTER_1"/>
    <property type="match status" value="1"/>
</dbReference>
<evidence type="ECO:0000256" key="3">
    <source>
        <dbReference type="ARBA" id="ARBA00022448"/>
    </source>
</evidence>
<evidence type="ECO:0000313" key="8">
    <source>
        <dbReference type="EMBL" id="KHN74015.1"/>
    </source>
</evidence>
<keyword evidence="9" id="KW-1185">Reference proteome</keyword>
<evidence type="ECO:0000259" key="7">
    <source>
        <dbReference type="PROSITE" id="PS50893"/>
    </source>
</evidence>
<dbReference type="InterPro" id="IPR013525">
    <property type="entry name" value="ABC2_TM"/>
</dbReference>
<evidence type="ECO:0000313" key="9">
    <source>
        <dbReference type="Proteomes" id="UP000031036"/>
    </source>
</evidence>
<dbReference type="InterPro" id="IPR050352">
    <property type="entry name" value="ABCG_transporters"/>
</dbReference>
<dbReference type="Gene3D" id="3.40.50.300">
    <property type="entry name" value="P-loop containing nucleotide triphosphate hydrolases"/>
    <property type="match status" value="1"/>
</dbReference>
<dbReference type="OrthoDB" id="66620at2759"/>
<proteinExistence type="inferred from homology"/>
<dbReference type="GO" id="GO:0016887">
    <property type="term" value="F:ATP hydrolysis activity"/>
    <property type="evidence" value="ECO:0007669"/>
    <property type="project" value="InterPro"/>
</dbReference>